<evidence type="ECO:0000313" key="6">
    <source>
        <dbReference type="Proteomes" id="UP000001542"/>
    </source>
</evidence>
<feature type="compositionally biased region" description="Polar residues" evidence="4">
    <location>
        <begin position="678"/>
        <end position="700"/>
    </location>
</feature>
<name>A2GGW3_TRIV3</name>
<dbReference type="PANTHER" id="PTHR45981">
    <property type="entry name" value="LD02310P"/>
    <property type="match status" value="1"/>
</dbReference>
<reference evidence="5" key="2">
    <citation type="journal article" date="2007" name="Science">
        <title>Draft genome sequence of the sexually transmitted pathogen Trichomonas vaginalis.</title>
        <authorList>
            <person name="Carlton J.M."/>
            <person name="Hirt R.P."/>
            <person name="Silva J.C."/>
            <person name="Delcher A.L."/>
            <person name="Schatz M."/>
            <person name="Zhao Q."/>
            <person name="Wortman J.R."/>
            <person name="Bidwell S.L."/>
            <person name="Alsmark U.C.M."/>
            <person name="Besteiro S."/>
            <person name="Sicheritz-Ponten T."/>
            <person name="Noel C.J."/>
            <person name="Dacks J.B."/>
            <person name="Foster P.G."/>
            <person name="Simillion C."/>
            <person name="Van de Peer Y."/>
            <person name="Miranda-Saavedra D."/>
            <person name="Barton G.J."/>
            <person name="Westrop G.D."/>
            <person name="Mueller S."/>
            <person name="Dessi D."/>
            <person name="Fiori P.L."/>
            <person name="Ren Q."/>
            <person name="Paulsen I."/>
            <person name="Zhang H."/>
            <person name="Bastida-Corcuera F.D."/>
            <person name="Simoes-Barbosa A."/>
            <person name="Brown M.T."/>
            <person name="Hayes R.D."/>
            <person name="Mukherjee M."/>
            <person name="Okumura C.Y."/>
            <person name="Schneider R."/>
            <person name="Smith A.J."/>
            <person name="Vanacova S."/>
            <person name="Villalvazo M."/>
            <person name="Haas B.J."/>
            <person name="Pertea M."/>
            <person name="Feldblyum T.V."/>
            <person name="Utterback T.R."/>
            <person name="Shu C.L."/>
            <person name="Osoegawa K."/>
            <person name="de Jong P.J."/>
            <person name="Hrdy I."/>
            <person name="Horvathova L."/>
            <person name="Zubacova Z."/>
            <person name="Dolezal P."/>
            <person name="Malik S.B."/>
            <person name="Logsdon J.M. Jr."/>
            <person name="Henze K."/>
            <person name="Gupta A."/>
            <person name="Wang C.C."/>
            <person name="Dunne R.L."/>
            <person name="Upcroft J.A."/>
            <person name="Upcroft P."/>
            <person name="White O."/>
            <person name="Salzberg S.L."/>
            <person name="Tang P."/>
            <person name="Chiu C.-H."/>
            <person name="Lee Y.-S."/>
            <person name="Embley T.M."/>
            <person name="Coombs G.H."/>
            <person name="Mottram J.C."/>
            <person name="Tachezy J."/>
            <person name="Fraser-Liggett C.M."/>
            <person name="Johnson P.J."/>
        </authorList>
    </citation>
    <scope>NUCLEOTIDE SEQUENCE [LARGE SCALE GENOMIC DNA]</scope>
    <source>
        <strain evidence="5">G3</strain>
    </source>
</reference>
<feature type="compositionally biased region" description="Basic and acidic residues" evidence="4">
    <location>
        <begin position="796"/>
        <end position="813"/>
    </location>
</feature>
<dbReference type="AlphaFoldDB" id="A2GGW3"/>
<dbReference type="Gene3D" id="3.80.10.10">
    <property type="entry name" value="Ribonuclease Inhibitor"/>
    <property type="match status" value="1"/>
</dbReference>
<feature type="compositionally biased region" description="Basic and acidic residues" evidence="4">
    <location>
        <begin position="911"/>
        <end position="930"/>
    </location>
</feature>
<dbReference type="GO" id="GO:0005765">
    <property type="term" value="C:lysosomal membrane"/>
    <property type="evidence" value="ECO:0007669"/>
    <property type="project" value="UniProtKB-SubCell"/>
</dbReference>
<dbReference type="VEuPathDB" id="TrichDB:TVAG_558130"/>
<dbReference type="InParanoid" id="A2GGW3"/>
<evidence type="ECO:0000256" key="3">
    <source>
        <dbReference type="ARBA" id="ARBA00004656"/>
    </source>
</evidence>
<organism evidence="5 6">
    <name type="scientific">Trichomonas vaginalis (strain ATCC PRA-98 / G3)</name>
    <dbReference type="NCBI Taxonomy" id="412133"/>
    <lineage>
        <taxon>Eukaryota</taxon>
        <taxon>Metamonada</taxon>
        <taxon>Parabasalia</taxon>
        <taxon>Trichomonadida</taxon>
        <taxon>Trichomonadidae</taxon>
        <taxon>Trichomonas</taxon>
    </lineage>
</organism>
<evidence type="ECO:0000313" key="5">
    <source>
        <dbReference type="EMBL" id="EAX83604.1"/>
    </source>
</evidence>
<proteinExistence type="predicted"/>
<protein>
    <recommendedName>
        <fullName evidence="7">Leucine Rich Repeat family protein</fullName>
    </recommendedName>
</protein>
<feature type="region of interest" description="Disordered" evidence="4">
    <location>
        <begin position="655"/>
        <end position="991"/>
    </location>
</feature>
<dbReference type="SMR" id="A2GGW3"/>
<dbReference type="VEuPathDB" id="TrichDB:TVAGG3_0822640"/>
<comment type="subcellular location">
    <subcellularLocation>
        <location evidence="1">Endomembrane system</location>
        <topology evidence="1">Multi-pass membrane protein</topology>
    </subcellularLocation>
    <subcellularLocation>
        <location evidence="2">Endosome</location>
    </subcellularLocation>
    <subcellularLocation>
        <location evidence="3">Lysosome membrane</location>
    </subcellularLocation>
</comment>
<dbReference type="InterPro" id="IPR032675">
    <property type="entry name" value="LRR_dom_sf"/>
</dbReference>
<feature type="compositionally biased region" description="Basic and acidic residues" evidence="4">
    <location>
        <begin position="886"/>
        <end position="896"/>
    </location>
</feature>
<evidence type="ECO:0000256" key="2">
    <source>
        <dbReference type="ARBA" id="ARBA00004177"/>
    </source>
</evidence>
<feature type="compositionally biased region" description="Polar residues" evidence="4">
    <location>
        <begin position="710"/>
        <end position="720"/>
    </location>
</feature>
<evidence type="ECO:0000256" key="4">
    <source>
        <dbReference type="SAM" id="MobiDB-lite"/>
    </source>
</evidence>
<feature type="compositionally biased region" description="Basic and acidic residues" evidence="4">
    <location>
        <begin position="747"/>
        <end position="756"/>
    </location>
</feature>
<dbReference type="Proteomes" id="UP000001542">
    <property type="component" value="Unassembled WGS sequence"/>
</dbReference>
<feature type="compositionally biased region" description="Acidic residues" evidence="4">
    <location>
        <begin position="725"/>
        <end position="738"/>
    </location>
</feature>
<dbReference type="EMBL" id="DS115836">
    <property type="protein sequence ID" value="EAX83604.1"/>
    <property type="molecule type" value="Genomic_DNA"/>
</dbReference>
<keyword evidence="6" id="KW-1185">Reference proteome</keyword>
<sequence length="1041" mass="119168">MDDLYAFLNNLAIENGIKFIFIEKIDKFGKKQKLIPCVLALAESSLYIASKNVFNKCKITHMYSLLDLKLVGYIQISIANLDFGDQQLKFTSSNTKNLVTQIVSQAHRLLTEEEFSAISLPNEFPNLPDSTPQSFLWRLQLQLSQLKEPLDISSIGNIQTDVFYQNDSFKFNDLPMEEEIFPIFFNSLCLNSGFKHLVFNPITKFDIFEILSKYFNFSSKIEKLTFKHGPTQFFPNFIERFTQIQNSNLCSLSFVKAEISDVELIVLFSVVMKNKITSLTFAKSISNKQLLNITSHECFFNLRSLTLQGIQDLDIEAFAPFSLDIHSLSIIDCGETTIGGVINAITKYPSHNIHYLCVHSKSCGQIISKLPQKLLHVVADDIEWGSNEFARFMTLCASHPNRITVSVANTKIINNEIEKSITSFTQEATASNISALVWDGNMTNSNLIVFLKKCQLKYVSMCGCPSKIPIGDLCMLLDNNNSIETLKVEGTKENSLDDITPICDMLPLLPSLKEFDIAYQKISNAEIKYMGEKLSQCKMIEKIAFQGTNATSLSPFNECAATLVQNGRHVSIVWPYEDIMRLTNEGKMTPEEETELLTRYQYTARTDDSNNPFDKPFSVFCGRFSIEFPRVLTQKKLEGDNHTEAYEVIEETVTETQSHYGSVHPIQIASRRAKKENQSNLRSKSKQKNQMEVKNWNFNDDSGEDEENPVKSSNLHSMKQWNFDDPTEENEEEEEEEEQKPTIKSRKVTESPKEQETVNSRRSVRKNKKLGEMDWEFNSIANAAAKKQEIQPLPVKSEKSKSKNLENDEEKVSKRAKKQIPAEPEEKPKKKKKVVEENLEIQEEKTKKKGKKVKTEEIEEVKPTKKGRKSVQEDLEEEKPKKKKSKQIENEIEEKPKRKGRKAQNNEPDDEKPKEKRSKASKENQVEEKPKKKGKKHDTNDSDKEINTKRKGKKVVEEIPEKTKKLRKTKSQEETSSTDIEHQKEQSFVIDAGNRIEGTPVNFEFNPHPKVEQTPAINNSAFIRKNNVDYSLNSLIRSMTL</sequence>
<accession>A2GGW3</accession>
<evidence type="ECO:0000256" key="1">
    <source>
        <dbReference type="ARBA" id="ARBA00004127"/>
    </source>
</evidence>
<feature type="compositionally biased region" description="Basic and acidic residues" evidence="4">
    <location>
        <begin position="937"/>
        <end position="963"/>
    </location>
</feature>
<gene>
    <name evidence="5" type="ORF">TVAG_558130</name>
</gene>
<dbReference type="GO" id="GO:0005768">
    <property type="term" value="C:endosome"/>
    <property type="evidence" value="ECO:0007669"/>
    <property type="project" value="UniProtKB-SubCell"/>
</dbReference>
<feature type="compositionally biased region" description="Basic and acidic residues" evidence="4">
    <location>
        <begin position="853"/>
        <end position="863"/>
    </location>
</feature>
<evidence type="ECO:0008006" key="7">
    <source>
        <dbReference type="Google" id="ProtNLM"/>
    </source>
</evidence>
<dbReference type="SUPFAM" id="SSF52047">
    <property type="entry name" value="RNI-like"/>
    <property type="match status" value="1"/>
</dbReference>
<reference evidence="5" key="1">
    <citation type="submission" date="2006-10" db="EMBL/GenBank/DDBJ databases">
        <authorList>
            <person name="Amadeo P."/>
            <person name="Zhao Q."/>
            <person name="Wortman J."/>
            <person name="Fraser-Liggett C."/>
            <person name="Carlton J."/>
        </authorList>
    </citation>
    <scope>NUCLEOTIDE SEQUENCE</scope>
    <source>
        <strain evidence="5">G3</strain>
    </source>
</reference>